<name>B1I5F6_DESAP</name>
<dbReference type="PANTHER" id="PTHR30244">
    <property type="entry name" value="TRANSAMINASE"/>
    <property type="match status" value="1"/>
</dbReference>
<dbReference type="CDD" id="cd00616">
    <property type="entry name" value="AHBA_syn"/>
    <property type="match status" value="1"/>
</dbReference>
<dbReference type="InterPro" id="IPR000653">
    <property type="entry name" value="DegT/StrS_aminotransferase"/>
</dbReference>
<keyword evidence="2 3" id="KW-0663">Pyridoxal phosphate</keyword>
<dbReference type="InterPro" id="IPR015424">
    <property type="entry name" value="PyrdxlP-dep_Trfase"/>
</dbReference>
<dbReference type="EMBL" id="CP000860">
    <property type="protein sequence ID" value="ACA60266.1"/>
    <property type="molecule type" value="Genomic_DNA"/>
</dbReference>
<gene>
    <name evidence="4" type="ordered locus">Daud_1770</name>
</gene>
<accession>B1I5F6</accession>
<dbReference type="NCBIfam" id="TIGR03588">
    <property type="entry name" value="PseC"/>
    <property type="match status" value="1"/>
</dbReference>
<dbReference type="eggNOG" id="COG0399">
    <property type="taxonomic scope" value="Bacteria"/>
</dbReference>
<dbReference type="PANTHER" id="PTHR30244:SF34">
    <property type="entry name" value="DTDP-4-AMINO-4,6-DIDEOXYGALACTOSE TRANSAMINASE"/>
    <property type="match status" value="1"/>
</dbReference>
<reference evidence="4 5" key="2">
    <citation type="journal article" date="2008" name="Science">
        <title>Environmental genomics reveals a single-species ecosystem deep within Earth.</title>
        <authorList>
            <person name="Chivian D."/>
            <person name="Brodie E.L."/>
            <person name="Alm E.J."/>
            <person name="Culley D.E."/>
            <person name="Dehal P.S."/>
            <person name="Desantis T.Z."/>
            <person name="Gihring T.M."/>
            <person name="Lapidus A."/>
            <person name="Lin L.H."/>
            <person name="Lowry S.R."/>
            <person name="Moser D.P."/>
            <person name="Richardson P.M."/>
            <person name="Southam G."/>
            <person name="Wanger G."/>
            <person name="Pratt L.M."/>
            <person name="Andersen G.L."/>
            <person name="Hazen T.C."/>
            <person name="Brockman F.J."/>
            <person name="Arkin A.P."/>
            <person name="Onstott T.C."/>
        </authorList>
    </citation>
    <scope>NUCLEOTIDE SEQUENCE [LARGE SCALE GENOMIC DNA]</scope>
    <source>
        <strain evidence="4 5">MP104C</strain>
    </source>
</reference>
<evidence type="ECO:0000256" key="2">
    <source>
        <dbReference type="PIRSR" id="PIRSR000390-2"/>
    </source>
</evidence>
<dbReference type="Pfam" id="PF01041">
    <property type="entry name" value="DegT_DnrJ_EryC1"/>
    <property type="match status" value="1"/>
</dbReference>
<comment type="similarity">
    <text evidence="3">Belongs to the DegT/DnrJ/EryC1 family.</text>
</comment>
<feature type="modified residue" description="N6-(pyridoxal phosphate)lysine" evidence="2">
    <location>
        <position position="182"/>
    </location>
</feature>
<dbReference type="KEGG" id="dau:Daud_1770"/>
<keyword evidence="5" id="KW-1185">Reference proteome</keyword>
<protein>
    <submittedName>
        <fullName evidence="4">DegT/DnrJ/EryC1/StrS aminotransferase</fullName>
    </submittedName>
</protein>
<dbReference type="Gene3D" id="3.90.1150.10">
    <property type="entry name" value="Aspartate Aminotransferase, domain 1"/>
    <property type="match status" value="1"/>
</dbReference>
<keyword evidence="4" id="KW-0032">Aminotransferase</keyword>
<dbReference type="Proteomes" id="UP000008544">
    <property type="component" value="Chromosome"/>
</dbReference>
<dbReference type="GO" id="GO:0008483">
    <property type="term" value="F:transaminase activity"/>
    <property type="evidence" value="ECO:0007669"/>
    <property type="project" value="UniProtKB-KW"/>
</dbReference>
<sequence>MRFIPYGRQAIDEEDIRSVVEVLRSDRLTQGPKVAEFEEALAAYCGARYAVVFSSGTAALHGAYFAARVQPGSEVITSPITFAATANAALYLGAKPVFADIEPDTANIDVTRIENLINKRTRAIAPVHFAGQPCDMDEIHQIARRHGLYVIEDACHALGATYKGQRIGSLSDMTVFSFHPVKHIATGEGGAVLTDNPDFVHKLRMFREHGITRDAALPGSTNPETEPDPWYYEMQHLGYNYRLTDIQCALGISQLKKLDGFLERRREIARTYDRAFAEVPAIRPPAQKPDRESAYHIYVVQIDWKAIGRTRREVCALLRQNGIGTQVHYLPVYRHPYYRSLGYPAGLCPRAEAYYEAALTLPLFPAMTDEEVQWVIKAVGRLATGTR</sequence>
<reference evidence="5" key="1">
    <citation type="submission" date="2007-10" db="EMBL/GenBank/DDBJ databases">
        <title>Complete sequence of chromosome of Desulforudis audaxviator MP104C.</title>
        <authorList>
            <person name="Copeland A."/>
            <person name="Lucas S."/>
            <person name="Lapidus A."/>
            <person name="Barry K."/>
            <person name="Glavina del Rio T."/>
            <person name="Dalin E."/>
            <person name="Tice H."/>
            <person name="Bruce D."/>
            <person name="Pitluck S."/>
            <person name="Lowry S.R."/>
            <person name="Larimer F."/>
            <person name="Land M.L."/>
            <person name="Hauser L."/>
            <person name="Kyrpides N."/>
            <person name="Ivanova N.N."/>
            <person name="Richardson P."/>
        </authorList>
    </citation>
    <scope>NUCLEOTIDE SEQUENCE [LARGE SCALE GENOMIC DNA]</scope>
    <source>
        <strain evidence="5">MP104C</strain>
    </source>
</reference>
<keyword evidence="4" id="KW-0808">Transferase</keyword>
<dbReference type="GO" id="GO:0000271">
    <property type="term" value="P:polysaccharide biosynthetic process"/>
    <property type="evidence" value="ECO:0007669"/>
    <property type="project" value="TreeGrafter"/>
</dbReference>
<dbReference type="GO" id="GO:0030170">
    <property type="term" value="F:pyridoxal phosphate binding"/>
    <property type="evidence" value="ECO:0007669"/>
    <property type="project" value="TreeGrafter"/>
</dbReference>
<dbReference type="InterPro" id="IPR020026">
    <property type="entry name" value="PseC"/>
</dbReference>
<dbReference type="InterPro" id="IPR015422">
    <property type="entry name" value="PyrdxlP-dep_Trfase_small"/>
</dbReference>
<evidence type="ECO:0000256" key="1">
    <source>
        <dbReference type="PIRSR" id="PIRSR000390-1"/>
    </source>
</evidence>
<dbReference type="AlphaFoldDB" id="B1I5F6"/>
<dbReference type="PIRSF" id="PIRSF000390">
    <property type="entry name" value="PLP_StrS"/>
    <property type="match status" value="1"/>
</dbReference>
<dbReference type="SUPFAM" id="SSF53383">
    <property type="entry name" value="PLP-dependent transferases"/>
    <property type="match status" value="1"/>
</dbReference>
<dbReference type="Gene3D" id="3.40.640.10">
    <property type="entry name" value="Type I PLP-dependent aspartate aminotransferase-like (Major domain)"/>
    <property type="match status" value="1"/>
</dbReference>
<dbReference type="OrthoDB" id="9810913at2"/>
<dbReference type="RefSeq" id="WP_012302845.1">
    <property type="nucleotide sequence ID" value="NC_010424.1"/>
</dbReference>
<dbReference type="InterPro" id="IPR015421">
    <property type="entry name" value="PyrdxlP-dep_Trfase_major"/>
</dbReference>
<proteinExistence type="inferred from homology"/>
<evidence type="ECO:0000313" key="5">
    <source>
        <dbReference type="Proteomes" id="UP000008544"/>
    </source>
</evidence>
<feature type="active site" description="Proton acceptor" evidence="1">
    <location>
        <position position="182"/>
    </location>
</feature>
<dbReference type="HOGENOM" id="CLU_033332_0_3_9"/>
<evidence type="ECO:0000313" key="4">
    <source>
        <dbReference type="EMBL" id="ACA60266.1"/>
    </source>
</evidence>
<organism evidence="4 5">
    <name type="scientific">Desulforudis audaxviator (strain MP104C)</name>
    <dbReference type="NCBI Taxonomy" id="477974"/>
    <lineage>
        <taxon>Bacteria</taxon>
        <taxon>Bacillati</taxon>
        <taxon>Bacillota</taxon>
        <taxon>Clostridia</taxon>
        <taxon>Thermoanaerobacterales</taxon>
        <taxon>Candidatus Desulforudaceae</taxon>
        <taxon>Candidatus Desulforudis</taxon>
    </lineage>
</organism>
<evidence type="ECO:0000256" key="3">
    <source>
        <dbReference type="RuleBase" id="RU004508"/>
    </source>
</evidence>
<dbReference type="STRING" id="477974.Daud_1770"/>